<dbReference type="EMBL" id="NSNE01000004">
    <property type="protein sequence ID" value="RPM19471.1"/>
    <property type="molecule type" value="Genomic_DNA"/>
</dbReference>
<feature type="active site" evidence="7 8">
    <location>
        <position position="225"/>
    </location>
</feature>
<evidence type="ECO:0000256" key="1">
    <source>
        <dbReference type="ARBA" id="ARBA00009986"/>
    </source>
</evidence>
<evidence type="ECO:0000313" key="16">
    <source>
        <dbReference type="Proteomes" id="UP000045039"/>
    </source>
</evidence>
<dbReference type="SMR" id="A0A0C7ATV9"/>
<dbReference type="Pfam" id="PF00171">
    <property type="entry name" value="Aldedh"/>
    <property type="match status" value="1"/>
</dbReference>
<evidence type="ECO:0000256" key="7">
    <source>
        <dbReference type="PIRSR" id="PIRSR036492-1"/>
    </source>
</evidence>
<name>A0A0C7ATV9_PSEAI</name>
<dbReference type="InterPro" id="IPR016162">
    <property type="entry name" value="Ald_DH_N"/>
</dbReference>
<reference evidence="11" key="1">
    <citation type="submission" date="2015-06" db="EMBL/GenBank/DDBJ databases">
        <authorList>
            <person name="Radhakrishnan R."/>
            <person name="Underwood A."/>
            <person name="Al-Shahib A."/>
        </authorList>
    </citation>
    <scope>NUCLEOTIDE SEQUENCE</scope>
    <source>
        <strain evidence="11">P19_London_7_VIM_2_05_10</strain>
    </source>
</reference>
<gene>
    <name evidence="11" type="primary">calB</name>
    <name evidence="14" type="ORF">ALP65_00667</name>
    <name evidence="13" type="ORF">CAZ10_33415</name>
    <name evidence="12" type="ORF">GUL26_18745</name>
    <name evidence="15" type="ORF">IPC1295_09945</name>
    <name evidence="11" type="ORF">PAERUG_P19_London_7_VIM_2_05_10_00031</name>
</gene>
<dbReference type="InterPro" id="IPR012394">
    <property type="entry name" value="Aldehyde_DH_NAD(P)"/>
</dbReference>
<dbReference type="PROSITE" id="PS00687">
    <property type="entry name" value="ALDEHYDE_DEHYDR_GLU"/>
    <property type="match status" value="1"/>
</dbReference>
<feature type="active site" evidence="7">
    <location>
        <position position="259"/>
    </location>
</feature>
<comment type="catalytic activity">
    <reaction evidence="4">
        <text>(E)-coniferaldehyde + NAD(+) + H2O = (E)-ferulate + NADH + 2 H(+)</text>
        <dbReference type="Rhea" id="RHEA:23968"/>
        <dbReference type="ChEBI" id="CHEBI:15377"/>
        <dbReference type="ChEBI" id="CHEBI:15378"/>
        <dbReference type="ChEBI" id="CHEBI:16547"/>
        <dbReference type="ChEBI" id="CHEBI:29749"/>
        <dbReference type="ChEBI" id="CHEBI:57540"/>
        <dbReference type="ChEBI" id="CHEBI:57945"/>
        <dbReference type="EC" id="1.2.1.68"/>
    </reaction>
</comment>
<dbReference type="CDD" id="cd07133">
    <property type="entry name" value="ALDH_CALDH_CalB"/>
    <property type="match status" value="1"/>
</dbReference>
<reference evidence="13 17" key="3">
    <citation type="submission" date="2017-05" db="EMBL/GenBank/DDBJ databases">
        <authorList>
            <person name="Song R."/>
            <person name="Chenine A.L."/>
            <person name="Ruprecht R.M."/>
        </authorList>
    </citation>
    <scope>NUCLEOTIDE SEQUENCE [LARGE SCALE GENOMIC DNA]</scope>
    <source>
        <strain evidence="13 17">S567_C10_BS</strain>
    </source>
</reference>
<dbReference type="GO" id="GO:0004029">
    <property type="term" value="F:aldehyde dehydrogenase (NAD+) activity"/>
    <property type="evidence" value="ECO:0007669"/>
    <property type="project" value="TreeGrafter"/>
</dbReference>
<evidence type="ECO:0000313" key="15">
    <source>
        <dbReference type="EMBL" id="RPM19471.1"/>
    </source>
</evidence>
<comment type="similarity">
    <text evidence="1 6 9">Belongs to the aldehyde dehydrogenase family.</text>
</comment>
<evidence type="ECO:0000256" key="9">
    <source>
        <dbReference type="RuleBase" id="RU003345"/>
    </source>
</evidence>
<dbReference type="EMBL" id="RBSQ01000482">
    <property type="protein sequence ID" value="RMS56995.1"/>
    <property type="molecule type" value="Genomic_DNA"/>
</dbReference>
<dbReference type="EMBL" id="WXZT01000012">
    <property type="protein sequence ID" value="MZZ14292.1"/>
    <property type="molecule type" value="Genomic_DNA"/>
</dbReference>
<dbReference type="Proteomes" id="UP000284767">
    <property type="component" value="Unassembled WGS sequence"/>
</dbReference>
<evidence type="ECO:0000313" key="12">
    <source>
        <dbReference type="EMBL" id="MZZ14292.1"/>
    </source>
</evidence>
<evidence type="ECO:0000256" key="2">
    <source>
        <dbReference type="ARBA" id="ARBA00023002"/>
    </source>
</evidence>
<reference evidence="15 19" key="6">
    <citation type="submission" date="2019-01" db="EMBL/GenBank/DDBJ databases">
        <title>The Pseudomonas aeruginosa pan-genome provides new insights on its population structure, horizontal gene transfer and pathogenicity.</title>
        <authorList>
            <person name="Freschi L."/>
            <person name="Vincent A.T."/>
            <person name="Jeukens J."/>
            <person name="Emond-Rheault J.-G."/>
            <person name="Kukavica-Ibrulj I."/>
            <person name="Dupont M.-J."/>
            <person name="Charette S.J."/>
            <person name="Boyle B."/>
            <person name="Levesque R.C."/>
        </authorList>
    </citation>
    <scope>NUCLEOTIDE SEQUENCE [LARGE SCALE GENOMIC DNA]</scope>
    <source>
        <strain evidence="15 19">PA-W36</strain>
    </source>
</reference>
<dbReference type="InterPro" id="IPR016163">
    <property type="entry name" value="Ald_DH_C"/>
</dbReference>
<dbReference type="OMA" id="EIDWCKQ"/>
<evidence type="ECO:0000256" key="8">
    <source>
        <dbReference type="PROSITE-ProRule" id="PRU10007"/>
    </source>
</evidence>
<dbReference type="InterPro" id="IPR029510">
    <property type="entry name" value="Ald_DH_CS_GLU"/>
</dbReference>
<evidence type="ECO:0000256" key="5">
    <source>
        <dbReference type="ARBA" id="ARBA00051636"/>
    </source>
</evidence>
<evidence type="ECO:0000256" key="4">
    <source>
        <dbReference type="ARBA" id="ARBA00051482"/>
    </source>
</evidence>
<feature type="domain" description="Aldehyde dehydrogenase" evidence="10">
    <location>
        <begin position="17"/>
        <end position="445"/>
    </location>
</feature>
<dbReference type="InterPro" id="IPR015590">
    <property type="entry name" value="Aldehyde_DH_dom"/>
</dbReference>
<dbReference type="Gene3D" id="3.40.605.10">
    <property type="entry name" value="Aldehyde Dehydrogenase, Chain A, domain 1"/>
    <property type="match status" value="1"/>
</dbReference>
<dbReference type="Proteomes" id="UP000644192">
    <property type="component" value="Unassembled WGS sequence"/>
</dbReference>
<dbReference type="RefSeq" id="WP_003102868.1">
    <property type="nucleotide sequence ID" value="NZ_AP014839.1"/>
</dbReference>
<dbReference type="AlphaFoldDB" id="A0A0C7ATV9"/>
<dbReference type="PANTHER" id="PTHR43570">
    <property type="entry name" value="ALDEHYDE DEHYDROGENASE"/>
    <property type="match status" value="1"/>
</dbReference>
<comment type="catalytic activity">
    <reaction evidence="5">
        <text>(E)-coniferaldehyde + NADP(+) + H2O = (E)-ferulate + NADPH + 2 H(+)</text>
        <dbReference type="Rhea" id="RHEA:23964"/>
        <dbReference type="ChEBI" id="CHEBI:15377"/>
        <dbReference type="ChEBI" id="CHEBI:15378"/>
        <dbReference type="ChEBI" id="CHEBI:16547"/>
        <dbReference type="ChEBI" id="CHEBI:29749"/>
        <dbReference type="ChEBI" id="CHEBI:57783"/>
        <dbReference type="ChEBI" id="CHEBI:58349"/>
        <dbReference type="EC" id="1.2.1.68"/>
    </reaction>
</comment>
<dbReference type="FunFam" id="3.40.605.10:FF:000004">
    <property type="entry name" value="Aldehyde dehydrogenase"/>
    <property type="match status" value="1"/>
</dbReference>
<evidence type="ECO:0000313" key="11">
    <source>
        <dbReference type="EMBL" id="CRN84827.1"/>
    </source>
</evidence>
<keyword evidence="3" id="KW-0520">NAD</keyword>
<dbReference type="Proteomes" id="UP000270834">
    <property type="component" value="Unassembled WGS sequence"/>
</dbReference>
<reference evidence="15 19" key="4">
    <citation type="submission" date="2017-08" db="EMBL/GenBank/DDBJ databases">
        <authorList>
            <person name="Feschi L."/>
            <person name="Jeukens J."/>
            <person name="Emond-Rheault J.-G."/>
            <person name="Kukavica-Ibrulj I."/>
            <person name="Boyle B."/>
            <person name="Levesque R.C."/>
        </authorList>
    </citation>
    <scope>NUCLEOTIDE SEQUENCE [LARGE SCALE GENOMIC DNA]</scope>
    <source>
        <strain evidence="15 19">PA-W36</strain>
    </source>
</reference>
<evidence type="ECO:0000313" key="18">
    <source>
        <dbReference type="Proteomes" id="UP000270834"/>
    </source>
</evidence>
<dbReference type="GO" id="GO:0050269">
    <property type="term" value="F:coniferyl-aldehyde dehydrogenase [NAD(P)+] activity"/>
    <property type="evidence" value="ECO:0007669"/>
    <property type="project" value="UniProtKB-EC"/>
</dbReference>
<dbReference type="FunFam" id="3.40.309.10:FF:000003">
    <property type="entry name" value="Aldehyde dehydrogenase"/>
    <property type="match status" value="1"/>
</dbReference>
<evidence type="ECO:0000256" key="3">
    <source>
        <dbReference type="ARBA" id="ARBA00023027"/>
    </source>
</evidence>
<dbReference type="PANTHER" id="PTHR43570:SF20">
    <property type="entry name" value="ALDEHYDE DEHYDROGENASE ALDX-RELATED"/>
    <property type="match status" value="1"/>
</dbReference>
<dbReference type="Proteomes" id="UP000045039">
    <property type="component" value="Unassembled WGS sequence"/>
</dbReference>
<evidence type="ECO:0000313" key="19">
    <source>
        <dbReference type="Proteomes" id="UP000284767"/>
    </source>
</evidence>
<evidence type="ECO:0000313" key="17">
    <source>
        <dbReference type="Proteomes" id="UP000194857"/>
    </source>
</evidence>
<dbReference type="PIRSF" id="PIRSF036492">
    <property type="entry name" value="ALDH"/>
    <property type="match status" value="1"/>
</dbReference>
<comment type="caution">
    <text evidence="11">The sequence shown here is derived from an EMBL/GenBank/DDBJ whole genome shotgun (WGS) entry which is preliminary data.</text>
</comment>
<evidence type="ECO:0000313" key="14">
    <source>
        <dbReference type="EMBL" id="RMS56995.1"/>
    </source>
</evidence>
<evidence type="ECO:0000259" key="10">
    <source>
        <dbReference type="Pfam" id="PF00171"/>
    </source>
</evidence>
<sequence length="476" mass="52876">MVADIAYLQQSQQEINQLEALFARQRAAYLAQPMPDATQRVQWLKALRDLLFKEQQALIEAIDRDFSARSADETLLAEIMPSLHGIHYAAKRVKKWMKPARRAVGLQFQPASAQVVYQPLGVVGVIVPWNYPLFLSIGPLTGALAAGNRVMIKMSESTPATGRLLKDLLARIFPEDQVAVVLGEVDVGVAFSKLPFDHLLFTGATSVGKHVMRAAAENLTPVTLELGGKSPAIVSDSVPMKDAAERIAFGKSLNAGQTCVAPDYVLVPSRRVEEFVSQYKEVVQGFFPRLSDNPDYTAIINERQLGRLRGYLDDAREKGATLVPLFAEGQQRRLPQTLLLNVSDDMKVMQEEIFGPLLPVIPYERLEDALAYVNQRPRPLALYYFGYDKAQQQRVLHETHSGGVCLNDTLLHVAQDDIPFGGVGPSGMGHYHGHEGFLTFSKAKGVFSKPRFNAARMIYPPYGKSIQKLVYKLFVR</sequence>
<keyword evidence="2 6" id="KW-0560">Oxidoreductase</keyword>
<dbReference type="EMBL" id="NFFZ01000028">
    <property type="protein sequence ID" value="OTI55521.1"/>
    <property type="molecule type" value="Genomic_DNA"/>
</dbReference>
<protein>
    <recommendedName>
        <fullName evidence="6">Aldehyde dehydrogenase</fullName>
    </recommendedName>
</protein>
<accession>A0A1S1BXL7</accession>
<dbReference type="InterPro" id="IPR016161">
    <property type="entry name" value="Ald_DH/histidinol_DH"/>
</dbReference>
<accession>A0A0C7ATV9</accession>
<evidence type="ECO:0000256" key="6">
    <source>
        <dbReference type="PIRNR" id="PIRNR036492"/>
    </source>
</evidence>
<evidence type="ECO:0000313" key="13">
    <source>
        <dbReference type="EMBL" id="OTI55521.1"/>
    </source>
</evidence>
<dbReference type="Proteomes" id="UP000194857">
    <property type="component" value="Unassembled WGS sequence"/>
</dbReference>
<dbReference type="GO" id="GO:0006081">
    <property type="term" value="P:aldehyde metabolic process"/>
    <property type="evidence" value="ECO:0007669"/>
    <property type="project" value="InterPro"/>
</dbReference>
<dbReference type="SUPFAM" id="SSF53720">
    <property type="entry name" value="ALDH-like"/>
    <property type="match status" value="1"/>
</dbReference>
<organism evidence="11 16">
    <name type="scientific">Pseudomonas aeruginosa</name>
    <dbReference type="NCBI Taxonomy" id="287"/>
    <lineage>
        <taxon>Bacteria</taxon>
        <taxon>Pseudomonadati</taxon>
        <taxon>Pseudomonadota</taxon>
        <taxon>Gammaproteobacteria</taxon>
        <taxon>Pseudomonadales</taxon>
        <taxon>Pseudomonadaceae</taxon>
        <taxon>Pseudomonas</taxon>
    </lineage>
</organism>
<dbReference type="Gene3D" id="3.40.309.10">
    <property type="entry name" value="Aldehyde Dehydrogenase, Chain A, domain 2"/>
    <property type="match status" value="1"/>
</dbReference>
<dbReference type="GO" id="GO:0005737">
    <property type="term" value="C:cytoplasm"/>
    <property type="evidence" value="ECO:0007669"/>
    <property type="project" value="TreeGrafter"/>
</dbReference>
<dbReference type="EMBL" id="CVVU01000002">
    <property type="protein sequence ID" value="CRN84827.1"/>
    <property type="molecule type" value="Genomic_DNA"/>
</dbReference>
<reference evidence="12" key="7">
    <citation type="submission" date="2020-01" db="EMBL/GenBank/DDBJ databases">
        <title>Bacteria Cultured from War Wounds Associated with the Conflict in Eastern Ukraine.</title>
        <authorList>
            <person name="Snesrud E."/>
            <person name="Galac M.R."/>
            <person name="Mc Gann P."/>
            <person name="Valentine K."/>
            <person name="Viacheslav K."/>
        </authorList>
    </citation>
    <scope>NUCLEOTIDE SEQUENCE</scope>
    <source>
        <strain evidence="12">VNMU148</strain>
    </source>
</reference>
<reference evidence="16" key="2">
    <citation type="submission" date="2015-06" db="EMBL/GenBank/DDBJ databases">
        <authorList>
            <person name="Radhakrishnan Rajesh"/>
            <person name="Underwood Anthony"/>
            <person name="Al-Shahib Ali"/>
        </authorList>
    </citation>
    <scope>NUCLEOTIDE SEQUENCE [LARGE SCALE GENOMIC DNA]</scope>
    <source>
        <strain evidence="16">P19_London_7_VIM_2_05_10</strain>
    </source>
</reference>
<reference evidence="14 18" key="5">
    <citation type="submission" date="2018-08" db="EMBL/GenBank/DDBJ databases">
        <title>Recombination of ecologically and evolutionarily significant loci maintains genetic cohesion in the Pseudomonas syringae species complex.</title>
        <authorList>
            <person name="Dillon M."/>
            <person name="Thakur S."/>
            <person name="Almeida R.N.D."/>
            <person name="Weir B.S."/>
            <person name="Guttman D.S."/>
        </authorList>
    </citation>
    <scope>NUCLEOTIDE SEQUENCE [LARGE SCALE GENOMIC DNA]</scope>
    <source>
        <strain evidence="14 18">ICMP 7846</strain>
    </source>
</reference>
<proteinExistence type="inferred from homology"/>